<keyword evidence="3" id="KW-1185">Reference proteome</keyword>
<dbReference type="RefSeq" id="WP_344246041.1">
    <property type="nucleotide sequence ID" value="NZ_BAAAHH010000043.1"/>
</dbReference>
<organism evidence="2 3">
    <name type="scientific">Actinocorallia libanotica</name>
    <dbReference type="NCBI Taxonomy" id="46162"/>
    <lineage>
        <taxon>Bacteria</taxon>
        <taxon>Bacillati</taxon>
        <taxon>Actinomycetota</taxon>
        <taxon>Actinomycetes</taxon>
        <taxon>Streptosporangiales</taxon>
        <taxon>Thermomonosporaceae</taxon>
        <taxon>Actinocorallia</taxon>
    </lineage>
</organism>
<evidence type="ECO:0008006" key="4">
    <source>
        <dbReference type="Google" id="ProtNLM"/>
    </source>
</evidence>
<feature type="transmembrane region" description="Helical" evidence="1">
    <location>
        <begin position="176"/>
        <end position="202"/>
    </location>
</feature>
<feature type="transmembrane region" description="Helical" evidence="1">
    <location>
        <begin position="89"/>
        <end position="106"/>
    </location>
</feature>
<gene>
    <name evidence="2" type="ORF">GCM10009550_68510</name>
</gene>
<feature type="transmembrane region" description="Helical" evidence="1">
    <location>
        <begin position="285"/>
        <end position="307"/>
    </location>
</feature>
<reference evidence="3" key="1">
    <citation type="journal article" date="2019" name="Int. J. Syst. Evol. Microbiol.">
        <title>The Global Catalogue of Microorganisms (GCM) 10K type strain sequencing project: providing services to taxonomists for standard genome sequencing and annotation.</title>
        <authorList>
            <consortium name="The Broad Institute Genomics Platform"/>
            <consortium name="The Broad Institute Genome Sequencing Center for Infectious Disease"/>
            <person name="Wu L."/>
            <person name="Ma J."/>
        </authorList>
    </citation>
    <scope>NUCLEOTIDE SEQUENCE [LARGE SCALE GENOMIC DNA]</scope>
    <source>
        <strain evidence="3">JCM 10696</strain>
    </source>
</reference>
<accession>A0ABP4CG02</accession>
<dbReference type="EMBL" id="BAAAHH010000043">
    <property type="protein sequence ID" value="GAA0966368.1"/>
    <property type="molecule type" value="Genomic_DNA"/>
</dbReference>
<evidence type="ECO:0000313" key="3">
    <source>
        <dbReference type="Proteomes" id="UP001500665"/>
    </source>
</evidence>
<sequence length="505" mass="54595">MAEVRAPRPAPPWAPVCALVLGWAVLVVLRHSWAGDMRLHLGTLHGLLRDPWSPVDPLVGAVEGSPYYSPYMVALAAVAKIAGLGPRTALELAGLANVALWLWALIRFCRLLGGPATGALAVVFSLLLWGLRPHEWSGFFGLYSLSWTMAYPSLTATALMLLAWRAYLEARWTPLAPLLALIVLIHPFTALNTLLGLLAFALARPARLRARGQYAAGAAAVVLALAWPWSDLTALPAAAGGLSRIHQGLILDLGGDFGLGHYGLALTGLPALVTGVDRRPLGRELLLLCVLAVSAVGLGAITGSYGFARVLPVALLPLHLALASYLGAPGWDARKAVYAGAAAVACAVGLYGNSGGLIRAWWEPVSPRTLQAWKARDPRTAYARLVRRIEPGMVVLGDRTWPGRLANGKGAYSVVPGWPYPFVDEAARRRDVRRFFARDATDAEREAIIARYRVDCLMTTRRNRVDLPGFEVRARAAKGRLLLTCRLFLPRCLRNPRGREPRLSC</sequence>
<feature type="transmembrane region" description="Helical" evidence="1">
    <location>
        <begin position="338"/>
        <end position="362"/>
    </location>
</feature>
<feature type="transmembrane region" description="Helical" evidence="1">
    <location>
        <begin position="112"/>
        <end position="131"/>
    </location>
</feature>
<evidence type="ECO:0000256" key="1">
    <source>
        <dbReference type="SAM" id="Phobius"/>
    </source>
</evidence>
<keyword evidence="1" id="KW-0812">Transmembrane</keyword>
<evidence type="ECO:0000313" key="2">
    <source>
        <dbReference type="EMBL" id="GAA0966368.1"/>
    </source>
</evidence>
<feature type="transmembrane region" description="Helical" evidence="1">
    <location>
        <begin position="250"/>
        <end position="273"/>
    </location>
</feature>
<feature type="transmembrane region" description="Helical" evidence="1">
    <location>
        <begin position="12"/>
        <end position="29"/>
    </location>
</feature>
<keyword evidence="1" id="KW-0472">Membrane</keyword>
<proteinExistence type="predicted"/>
<protein>
    <recommendedName>
        <fullName evidence="4">Dolichyl-phosphate-mannose-protein mannosyltransferase</fullName>
    </recommendedName>
</protein>
<dbReference type="Proteomes" id="UP001500665">
    <property type="component" value="Unassembled WGS sequence"/>
</dbReference>
<feature type="transmembrane region" description="Helical" evidence="1">
    <location>
        <begin position="214"/>
        <end position="230"/>
    </location>
</feature>
<comment type="caution">
    <text evidence="2">The sequence shown here is derived from an EMBL/GenBank/DDBJ whole genome shotgun (WGS) entry which is preliminary data.</text>
</comment>
<keyword evidence="1" id="KW-1133">Transmembrane helix</keyword>
<name>A0ABP4CG02_9ACTN</name>
<feature type="transmembrane region" description="Helical" evidence="1">
    <location>
        <begin position="143"/>
        <end position="164"/>
    </location>
</feature>